<feature type="compositionally biased region" description="Low complexity" evidence="1">
    <location>
        <begin position="274"/>
        <end position="305"/>
    </location>
</feature>
<name>S0B394_ENTIV</name>
<dbReference type="InterPro" id="IPR036366">
    <property type="entry name" value="PGBDSf"/>
</dbReference>
<dbReference type="Pfam" id="PF13529">
    <property type="entry name" value="Peptidase_C39_2"/>
    <property type="match status" value="1"/>
</dbReference>
<feature type="domain" description="Peptidase C39-like" evidence="4">
    <location>
        <begin position="317"/>
        <end position="452"/>
    </location>
</feature>
<dbReference type="PANTHER" id="PTHR31011">
    <property type="entry name" value="PROTEIN STB2-RELATED"/>
    <property type="match status" value="1"/>
</dbReference>
<feature type="domain" description="Peptidoglycan binding-like" evidence="3">
    <location>
        <begin position="83"/>
        <end position="137"/>
    </location>
</feature>
<dbReference type="GO" id="GO:0070822">
    <property type="term" value="C:Sin3-type complex"/>
    <property type="evidence" value="ECO:0007669"/>
    <property type="project" value="TreeGrafter"/>
</dbReference>
<feature type="domain" description="Peptidoglycan binding-like" evidence="3">
    <location>
        <begin position="214"/>
        <end position="269"/>
    </location>
</feature>
<reference evidence="5" key="1">
    <citation type="submission" date="2012-06" db="EMBL/GenBank/DDBJ databases">
        <title>Short 5' UTR of Entamoeba genes.</title>
        <authorList>
            <person name="Hiranuka K."/>
            <person name="Kumagai M."/>
            <person name="Wakaguri H."/>
            <person name="Suzuki Y."/>
            <person name="Sugano S."/>
            <person name="Watanabe J."/>
            <person name="Makioka A."/>
        </authorList>
    </citation>
    <scope>NUCLEOTIDE SEQUENCE</scope>
    <source>
        <strain evidence="5">IP1</strain>
    </source>
</reference>
<evidence type="ECO:0000313" key="5">
    <source>
        <dbReference type="EMBL" id="BAN41903.1"/>
    </source>
</evidence>
<dbReference type="EMBL" id="AK423492">
    <property type="protein sequence ID" value="BAN41903.1"/>
    <property type="molecule type" value="mRNA"/>
</dbReference>
<feature type="domain" description="Peptidoglycan binding-like" evidence="3">
    <location>
        <begin position="17"/>
        <end position="73"/>
    </location>
</feature>
<dbReference type="Pfam" id="PF01471">
    <property type="entry name" value="PG_binding_1"/>
    <property type="match status" value="4"/>
</dbReference>
<feature type="domain" description="Peptidoglycan binding-like" evidence="3">
    <location>
        <begin position="149"/>
        <end position="205"/>
    </location>
</feature>
<accession>S0B394</accession>
<dbReference type="Gene3D" id="1.10.101.10">
    <property type="entry name" value="PGBD-like superfamily/PGBD"/>
    <property type="match status" value="4"/>
</dbReference>
<organism evidence="5">
    <name type="scientific">Entamoeba invadens</name>
    <dbReference type="NCBI Taxonomy" id="33085"/>
    <lineage>
        <taxon>Eukaryota</taxon>
        <taxon>Amoebozoa</taxon>
        <taxon>Evosea</taxon>
        <taxon>Archamoebae</taxon>
        <taxon>Mastigamoebida</taxon>
        <taxon>Entamoebidae</taxon>
        <taxon>Entamoeba</taxon>
    </lineage>
</organism>
<dbReference type="InterPro" id="IPR002477">
    <property type="entry name" value="Peptidoglycan-bd-like"/>
</dbReference>
<feature type="signal peptide" evidence="2">
    <location>
        <begin position="1"/>
        <end position="15"/>
    </location>
</feature>
<dbReference type="VEuPathDB" id="AmoebaDB:EIN_122280"/>
<evidence type="ECO:0000259" key="4">
    <source>
        <dbReference type="Pfam" id="PF13529"/>
    </source>
</evidence>
<sequence>MLLPLLLICFTLTQADEQTKHVQTMLIVLGYSCGSNGADGQMGPSTKAAIKQFQSDYGLAVDGIAGPQTIAKLEQLTNYSAQTQYVQTMLIQLGYSCGSSGADGFNGPSTVAAITQFQKDYGLKVDGDAGPETIAKLEQLTNPSSGYSEETKHIQTMLILLGFSCGSSGADGYMGPSTVQAITQFQIKYGLKVDGDAGPETIAKLEQLTNYSAQTKHVQTMLIQLGYNCGPTGADGFDGTQTIAAIKQFQSDYGLQVDGIAGPQTIAKLEELTSGKPSSGSGSPAIQPVGGNVNSNNQNSSPYPPCQSQTRCHQEVYYNQCDGRWKYSMYSDRGNTGNTICTSGCGPTAMAMVVATFKDRSVTPVQMAQYSMDHGMKNDNEGTYWEFFCSVASKYGMRCEQRSCSDTNYIRSKIDAGALGIASMAPGQWTQGGHFISINSFDGDMLWAHDPNYREGKSVSQKISTFKSECKQFWILQK</sequence>
<evidence type="ECO:0000256" key="1">
    <source>
        <dbReference type="SAM" id="MobiDB-lite"/>
    </source>
</evidence>
<dbReference type="InterPro" id="IPR039564">
    <property type="entry name" value="Peptidase_C39-like"/>
</dbReference>
<feature type="region of interest" description="Disordered" evidence="1">
    <location>
        <begin position="273"/>
        <end position="305"/>
    </location>
</feature>
<dbReference type="SUPFAM" id="SSF47090">
    <property type="entry name" value="PGBD-like"/>
    <property type="match status" value="4"/>
</dbReference>
<evidence type="ECO:0000259" key="3">
    <source>
        <dbReference type="Pfam" id="PF01471"/>
    </source>
</evidence>
<protein>
    <submittedName>
        <fullName evidence="5">Uncharacterized protein</fullName>
    </submittedName>
</protein>
<proteinExistence type="evidence at transcript level"/>
<dbReference type="InterPro" id="IPR036365">
    <property type="entry name" value="PGBD-like_sf"/>
</dbReference>
<dbReference type="PANTHER" id="PTHR31011:SF2">
    <property type="entry name" value="PROTEIN STB2-RELATED"/>
    <property type="match status" value="1"/>
</dbReference>
<evidence type="ECO:0000256" key="2">
    <source>
        <dbReference type="SAM" id="SignalP"/>
    </source>
</evidence>
<dbReference type="Gene3D" id="3.90.70.10">
    <property type="entry name" value="Cysteine proteinases"/>
    <property type="match status" value="1"/>
</dbReference>
<dbReference type="InterPro" id="IPR038919">
    <property type="entry name" value="STB2/STB2"/>
</dbReference>
<feature type="chain" id="PRO_5012361865" evidence="2">
    <location>
        <begin position="16"/>
        <end position="478"/>
    </location>
</feature>
<dbReference type="AlphaFoldDB" id="S0B394"/>
<keyword evidence="2" id="KW-0732">Signal</keyword>